<gene>
    <name evidence="3" type="ORF">SAMN05444380_10854</name>
</gene>
<keyword evidence="1" id="KW-0745">Spermidine biosynthesis</keyword>
<feature type="transmembrane region" description="Helical" evidence="2">
    <location>
        <begin position="211"/>
        <end position="229"/>
    </location>
</feature>
<keyword evidence="2" id="KW-0812">Transmembrane</keyword>
<feature type="transmembrane region" description="Helical" evidence="2">
    <location>
        <begin position="186"/>
        <end position="204"/>
    </location>
</feature>
<dbReference type="eggNOG" id="COG0421">
    <property type="taxonomic scope" value="Bacteria"/>
</dbReference>
<keyword evidence="2" id="KW-0472">Membrane</keyword>
<dbReference type="SUPFAM" id="SSF53335">
    <property type="entry name" value="S-adenosyl-L-methionine-dependent methyltransferases"/>
    <property type="match status" value="1"/>
</dbReference>
<feature type="transmembrane region" description="Helical" evidence="2">
    <location>
        <begin position="21"/>
        <end position="39"/>
    </location>
</feature>
<dbReference type="STRING" id="385682.SAMN05444380_10854"/>
<dbReference type="InterPro" id="IPR029063">
    <property type="entry name" value="SAM-dependent_MTases_sf"/>
</dbReference>
<accession>A0A1I1YMM2</accession>
<feature type="transmembrane region" description="Helical" evidence="2">
    <location>
        <begin position="81"/>
        <end position="101"/>
    </location>
</feature>
<dbReference type="GO" id="GO:0008295">
    <property type="term" value="P:spermidine biosynthetic process"/>
    <property type="evidence" value="ECO:0007669"/>
    <property type="project" value="UniProtKB-KW"/>
</dbReference>
<dbReference type="PANTHER" id="PTHR11558">
    <property type="entry name" value="SPERMIDINE/SPERMINE SYNTHASE"/>
    <property type="match status" value="1"/>
</dbReference>
<evidence type="ECO:0000313" key="4">
    <source>
        <dbReference type="Proteomes" id="UP000181976"/>
    </source>
</evidence>
<dbReference type="Proteomes" id="UP000181976">
    <property type="component" value="Unassembled WGS sequence"/>
</dbReference>
<feature type="transmembrane region" description="Helical" evidence="2">
    <location>
        <begin position="545"/>
        <end position="565"/>
    </location>
</feature>
<proteinExistence type="predicted"/>
<feature type="transmembrane region" description="Helical" evidence="2">
    <location>
        <begin position="164"/>
        <end position="180"/>
    </location>
</feature>
<dbReference type="Gene3D" id="3.40.50.150">
    <property type="entry name" value="Vaccinia Virus protein VP39"/>
    <property type="match status" value="1"/>
</dbReference>
<reference evidence="3 4" key="1">
    <citation type="submission" date="2016-10" db="EMBL/GenBank/DDBJ databases">
        <authorList>
            <person name="de Groot N.N."/>
        </authorList>
    </citation>
    <scope>NUCLEOTIDE SEQUENCE [LARGE SCALE GENOMIC DNA]</scope>
    <source>
        <strain evidence="3 4">DSM 19012</strain>
    </source>
</reference>
<dbReference type="GO" id="GO:0003824">
    <property type="term" value="F:catalytic activity"/>
    <property type="evidence" value="ECO:0007669"/>
    <property type="project" value="InterPro"/>
</dbReference>
<sequence>MGKILTKPKRSWSLTFTGKGRLAVFVSGFTMLMVQVVLLREFTSLYSVNELIVGIFLSFWMLFTGAGAYTARYFGNYQWSYAGLFPLISGVSAYVALWLLYLLKGWMVPEGVAPQLSQWLLTTGLVTFVFCFPSGMLFTWFAGALSNVTGMRQTEHLYIAEQKGSLLSGLLFSFAALLWMDAFSVLSFLLLINMVIAIVLFAPIKQPVYRYLALISIAVVAILNFMPQYNFAREKIHDSALCQTFFSPYGHIDLLGCDTSIEFFGNGHYYSDRLVPDYREEMLHPALLLHPAPKRLLLINCTPGLTVEALKYDSLQIDFISPDRAHIHMEKALLANFNKRSERIHFIHDDPLRYLKRHKSEKGYDVILVGGGIPVDLATTRFFTTDFYSQVKRNLNEGGLMVTGGIDNVPYWSESVKNILNIIEETVSSVFPFLRIWAGEKVWLIASEKSIVAQWWDYHPEVVAQNQLVNRDYFPTLLLDQQISKVEEIVAGGGPVNTRERPVMFQMALREIGNFWDVSIQWFAGVVVVLLVMGIIVFRSVSRGVFLSGIVLGGMQVVMLLMWQLVMGDLYRATGVLFSLFMAGLALGAILAKREVFFFQARYYSVMLIIMALLCIMAVPVADRTAGLIVFPVVVLVMIFILAMLGGGVFVAGLSLYRGSIAQGAAGIYVADVAGGALGSFITAIFFVPYVGIVNTGYLLGMGLLIGGLLLIKNNS</sequence>
<feature type="transmembrane region" description="Helical" evidence="2">
    <location>
        <begin position="603"/>
        <end position="622"/>
    </location>
</feature>
<feature type="transmembrane region" description="Helical" evidence="2">
    <location>
        <begin position="628"/>
        <end position="654"/>
    </location>
</feature>
<dbReference type="EMBL" id="FONA01000008">
    <property type="protein sequence ID" value="SFE20854.1"/>
    <property type="molecule type" value="Genomic_DNA"/>
</dbReference>
<evidence type="ECO:0000313" key="3">
    <source>
        <dbReference type="EMBL" id="SFE20854.1"/>
    </source>
</evidence>
<protein>
    <submittedName>
        <fullName evidence="3">Predicted spermidine synthase with an N-terminal membrane domain</fullName>
    </submittedName>
</protein>
<feature type="transmembrane region" description="Helical" evidence="2">
    <location>
        <begin position="571"/>
        <end position="591"/>
    </location>
</feature>
<feature type="transmembrane region" description="Helical" evidence="2">
    <location>
        <begin position="693"/>
        <end position="712"/>
    </location>
</feature>
<feature type="transmembrane region" description="Helical" evidence="2">
    <location>
        <begin position="121"/>
        <end position="143"/>
    </location>
</feature>
<dbReference type="PANTHER" id="PTHR11558:SF11">
    <property type="entry name" value="SPERMIDINE SYNTHASE"/>
    <property type="match status" value="1"/>
</dbReference>
<feature type="transmembrane region" description="Helical" evidence="2">
    <location>
        <begin position="51"/>
        <end position="69"/>
    </location>
</feature>
<evidence type="ECO:0000256" key="2">
    <source>
        <dbReference type="SAM" id="Phobius"/>
    </source>
</evidence>
<keyword evidence="4" id="KW-1185">Reference proteome</keyword>
<evidence type="ECO:0000256" key="1">
    <source>
        <dbReference type="ARBA" id="ARBA00023066"/>
    </source>
</evidence>
<keyword evidence="2" id="KW-1133">Transmembrane helix</keyword>
<name>A0A1I1YMM2_9BACT</name>
<feature type="transmembrane region" description="Helical" evidence="2">
    <location>
        <begin position="666"/>
        <end position="687"/>
    </location>
</feature>
<dbReference type="InterPro" id="IPR001045">
    <property type="entry name" value="Spermi_synthase"/>
</dbReference>
<dbReference type="InParanoid" id="A0A1I1YMM2"/>
<feature type="transmembrane region" description="Helical" evidence="2">
    <location>
        <begin position="520"/>
        <end position="538"/>
    </location>
</feature>
<dbReference type="Pfam" id="PF01564">
    <property type="entry name" value="Spermine_synth"/>
    <property type="match status" value="1"/>
</dbReference>
<dbReference type="RefSeq" id="WP_074964305.1">
    <property type="nucleotide sequence ID" value="NZ_FONA01000008.1"/>
</dbReference>
<organism evidence="3 4">
    <name type="scientific">Thermophagus xiamenensis</name>
    <dbReference type="NCBI Taxonomy" id="385682"/>
    <lineage>
        <taxon>Bacteria</taxon>
        <taxon>Pseudomonadati</taxon>
        <taxon>Bacteroidota</taxon>
        <taxon>Bacteroidia</taxon>
        <taxon>Marinilabiliales</taxon>
        <taxon>Marinilabiliaceae</taxon>
        <taxon>Thermophagus</taxon>
    </lineage>
</organism>
<dbReference type="AlphaFoldDB" id="A0A1I1YMM2"/>